<sequence length="1040" mass="117119">MDRDNLLESEKQENVNISAQRSVTTQWIKNPNFQSPIDPWSWKNGSLGDNSDMDGTNRTGQADFRILGETRTFSEISGIVNSSTSLGWLNYTKSGYLTPENEIDQYGILVAHHWDETAGSGSGQIYNYPAIHFRKNISLNVDMSDYTIKSASLEVEFNASVDANIDTPNDNYTGENDEDLYSIGDFATFYVLISDIDSNQSFNVAFNRTKYLGQSGAGLTTILNITTKFLTAVAEEDLITAINAALERDQDHSNFSITLGIDIYSEDNDVSGDHDDWDSLRITTCNFSFTYEKKIDPFTTVSWNQIGDKLNGSNTEIENATFNFKYKVNRTWSSDAPLSELKFYINNKSLPQGIFKLSSATTSFQYAKPGGFDVTNLISTDVNISTSFEVFLKDSFDLNETLLISIANVTLNISYVETFPDYYTDFRLFLNDENKTSSPVFQVPINNLINITFNYINQSKIHIPNATIQLEGKITGVLSENITFQQYAITVNTSQLGLGVSILTINAQKSNYQTQNIQIFVEVIERPTQLRLFVNGDLKNDNSTITSKFNEPINVTVYYKDNETNNHISNANVDLLGVGSFNEINSQYSLTLNTADLQKGINIYTIYAQLNNYTPQSIQFFIEVYDRETELFLYINSEQKFEGDIVQIQINELLNLTVLFRDFLTQTYIIDASVTLLGVENLTRINDRYTIIISTDNLTIGTNVLTIFSQLTKFDSKTIQFFVEVVERVPNFDLFLNGIMKSNDPVFELPINSNLNITIKYFDNQTESYINTAILQLIGEGLLTNFIESITLQQYSIVLNTSALNIGINLFTILAQAPSYEDFTLDLRITIARIGTSINTVSGESLLNAKSGENFRLKILLNNTDFGGIIRGATISFTWEFGLGELSDPDNDGIYEIVLPNVRVGSHIITITAFVGDLYDFEVSEIVLNVVIESELDFTWLVISLTGGIIGLVTVFIFYQKHFKYPPLVRKIRKLKKNLKKGKKVKPILFTKREDLINNKLQNNFEILPLDTLKPKKINNMQLGEKLTKTGGSPPNKLGS</sequence>
<dbReference type="EMBL" id="LAZR01004448">
    <property type="protein sequence ID" value="KKN08516.1"/>
    <property type="molecule type" value="Genomic_DNA"/>
</dbReference>
<evidence type="ECO:0000256" key="1">
    <source>
        <dbReference type="SAM" id="Phobius"/>
    </source>
</evidence>
<protein>
    <submittedName>
        <fullName evidence="2">Uncharacterized protein</fullName>
    </submittedName>
</protein>
<dbReference type="AlphaFoldDB" id="A0A0F9Q5K5"/>
<keyword evidence="1" id="KW-0472">Membrane</keyword>
<proteinExistence type="predicted"/>
<name>A0A0F9Q5K5_9ZZZZ</name>
<keyword evidence="1" id="KW-1133">Transmembrane helix</keyword>
<organism evidence="2">
    <name type="scientific">marine sediment metagenome</name>
    <dbReference type="NCBI Taxonomy" id="412755"/>
    <lineage>
        <taxon>unclassified sequences</taxon>
        <taxon>metagenomes</taxon>
        <taxon>ecological metagenomes</taxon>
    </lineage>
</organism>
<gene>
    <name evidence="2" type="ORF">LCGC14_1055940</name>
</gene>
<accession>A0A0F9Q5K5</accession>
<comment type="caution">
    <text evidence="2">The sequence shown here is derived from an EMBL/GenBank/DDBJ whole genome shotgun (WGS) entry which is preliminary data.</text>
</comment>
<evidence type="ECO:0000313" key="2">
    <source>
        <dbReference type="EMBL" id="KKN08516.1"/>
    </source>
</evidence>
<feature type="transmembrane region" description="Helical" evidence="1">
    <location>
        <begin position="938"/>
        <end position="959"/>
    </location>
</feature>
<reference evidence="2" key="1">
    <citation type="journal article" date="2015" name="Nature">
        <title>Complex archaea that bridge the gap between prokaryotes and eukaryotes.</title>
        <authorList>
            <person name="Spang A."/>
            <person name="Saw J.H."/>
            <person name="Jorgensen S.L."/>
            <person name="Zaremba-Niedzwiedzka K."/>
            <person name="Martijn J."/>
            <person name="Lind A.E."/>
            <person name="van Eijk R."/>
            <person name="Schleper C."/>
            <person name="Guy L."/>
            <person name="Ettema T.J."/>
        </authorList>
    </citation>
    <scope>NUCLEOTIDE SEQUENCE</scope>
</reference>
<keyword evidence="1" id="KW-0812">Transmembrane</keyword>